<dbReference type="OrthoDB" id="2666820at2"/>
<dbReference type="RefSeq" id="WP_126019838.1">
    <property type="nucleotide sequence ID" value="NZ_CP034437.1"/>
</dbReference>
<dbReference type="EMBL" id="CP034437">
    <property type="protein sequence ID" value="AZN43368.1"/>
    <property type="molecule type" value="Genomic_DNA"/>
</dbReference>
<dbReference type="Proteomes" id="UP000272528">
    <property type="component" value="Chromosome"/>
</dbReference>
<keyword evidence="1" id="KW-1133">Transmembrane helix</keyword>
<sequence length="282" mass="32306">MQQSYSLESMLFAIFITLIVSFVVGFFFKRKLKDKGNPVVESQEGPEDKLSVKVGKKILEEKYLRWNTQDWIWLILFMVYAQLFTVLYKELVMDVVSYVSTFVSTALGAVAIYISVREATKIDKTKDDMNTILGELREKLSQMDTKMNKLDPKLAKHLDDTAEMATEEIASILQNNKDIPNDQLINIIREEINKANNGLIESLNENNLSYIERDKLNYMHQSRIKSFISNKENGSVFDLQELMKALAAENKVVPSSGKVSNILQSFVRSGFLKYDGILYTKI</sequence>
<protein>
    <submittedName>
        <fullName evidence="2">Uncharacterized protein</fullName>
    </submittedName>
</protein>
<name>A0A3Q8X9B5_9BACL</name>
<feature type="transmembrane region" description="Helical" evidence="1">
    <location>
        <begin position="95"/>
        <end position="116"/>
    </location>
</feature>
<proteinExistence type="predicted"/>
<evidence type="ECO:0000313" key="3">
    <source>
        <dbReference type="Proteomes" id="UP000272528"/>
    </source>
</evidence>
<evidence type="ECO:0000313" key="2">
    <source>
        <dbReference type="EMBL" id="AZN43368.1"/>
    </source>
</evidence>
<keyword evidence="3" id="KW-1185">Reference proteome</keyword>
<feature type="transmembrane region" description="Helical" evidence="1">
    <location>
        <begin position="6"/>
        <end position="28"/>
    </location>
</feature>
<keyword evidence="1" id="KW-0472">Membrane</keyword>
<feature type="transmembrane region" description="Helical" evidence="1">
    <location>
        <begin position="71"/>
        <end position="89"/>
    </location>
</feature>
<dbReference type="KEGG" id="palb:EJC50_29505"/>
<keyword evidence="1" id="KW-0812">Transmembrane</keyword>
<dbReference type="AlphaFoldDB" id="A0A3Q8X9B5"/>
<gene>
    <name evidence="2" type="ORF">EJC50_29505</name>
</gene>
<evidence type="ECO:0000256" key="1">
    <source>
        <dbReference type="SAM" id="Phobius"/>
    </source>
</evidence>
<organism evidence="2 3">
    <name type="scientific">Paenibacillus albus</name>
    <dbReference type="NCBI Taxonomy" id="2495582"/>
    <lineage>
        <taxon>Bacteria</taxon>
        <taxon>Bacillati</taxon>
        <taxon>Bacillota</taxon>
        <taxon>Bacilli</taxon>
        <taxon>Bacillales</taxon>
        <taxon>Paenibacillaceae</taxon>
        <taxon>Paenibacillus</taxon>
    </lineage>
</organism>
<accession>A0A3Q8X9B5</accession>
<reference evidence="3" key="1">
    <citation type="submission" date="2018-12" db="EMBL/GenBank/DDBJ databases">
        <title>Genome sequence of Peanibacillus sp.</title>
        <authorList>
            <person name="Subramani G."/>
            <person name="Srinivasan S."/>
            <person name="Kim M.K."/>
        </authorList>
    </citation>
    <scope>NUCLEOTIDE SEQUENCE [LARGE SCALE GENOMIC DNA]</scope>
    <source>
        <strain evidence="3">18JY67-1</strain>
    </source>
</reference>